<sequence length="184" mass="20772">MPAPGRQGGGAPQGPSLNALALQEELDVREQINKKLKEALEEKARETDEQRTFFLEMETLLSRFVSSSSSPSHQQEEDKKSLTGTVSAAIRKLLAALDHAQEQLQQASECMQQLQQEKQQTEEQLARTRLSLHAAERECLRLQQLDKQRETLALQAQAQQRTLKQQALLIDGLKQRCSTLEAER</sequence>
<dbReference type="OrthoDB" id="10357608at2759"/>
<dbReference type="Proteomes" id="UP000018050">
    <property type="component" value="Unassembled WGS sequence"/>
</dbReference>
<protein>
    <submittedName>
        <fullName evidence="2">Uncharacterized protein</fullName>
    </submittedName>
</protein>
<keyword evidence="3" id="KW-1185">Reference proteome</keyword>
<keyword evidence="1" id="KW-0175">Coiled coil</keyword>
<feature type="coiled-coil region" evidence="1">
    <location>
        <begin position="19"/>
        <end position="49"/>
    </location>
</feature>
<evidence type="ECO:0000313" key="2">
    <source>
        <dbReference type="EMBL" id="CDI80831.1"/>
    </source>
</evidence>
<gene>
    <name evidence="2" type="ORF">EAH_00056340</name>
</gene>
<proteinExistence type="predicted"/>
<dbReference type="GeneID" id="25273704"/>
<reference evidence="2" key="1">
    <citation type="submission" date="2013-10" db="EMBL/GenBank/DDBJ databases">
        <title>Genomic analysis of the causative agents of coccidiosis in chickens.</title>
        <authorList>
            <person name="Reid A.J."/>
            <person name="Blake D."/>
            <person name="Billington K."/>
            <person name="Browne H."/>
            <person name="Dunn M."/>
            <person name="Hung S."/>
            <person name="Kawahara F."/>
            <person name="Miranda-Saavedra D."/>
            <person name="Mourier T."/>
            <person name="Nagra H."/>
            <person name="Otto T.D."/>
            <person name="Rawlings N."/>
            <person name="Sanchez A."/>
            <person name="Sanders M."/>
            <person name="Subramaniam C."/>
            <person name="Tay Y."/>
            <person name="Dear P."/>
            <person name="Doerig C."/>
            <person name="Gruber A."/>
            <person name="Parkinson J."/>
            <person name="Shirley M."/>
            <person name="Wan K.L."/>
            <person name="Berriman M."/>
            <person name="Tomley F."/>
            <person name="Pain A."/>
        </authorList>
    </citation>
    <scope>NUCLEOTIDE SEQUENCE [LARGE SCALE GENOMIC DNA]</scope>
    <source>
        <strain evidence="2">Houghton</strain>
    </source>
</reference>
<dbReference type="AlphaFoldDB" id="U6GKS7"/>
<evidence type="ECO:0000256" key="1">
    <source>
        <dbReference type="SAM" id="Coils"/>
    </source>
</evidence>
<name>U6GKS7_EIMAC</name>
<feature type="coiled-coil region" evidence="1">
    <location>
        <begin position="90"/>
        <end position="183"/>
    </location>
</feature>
<organism evidence="2 3">
    <name type="scientific">Eimeria acervulina</name>
    <name type="common">Coccidian parasite</name>
    <dbReference type="NCBI Taxonomy" id="5801"/>
    <lineage>
        <taxon>Eukaryota</taxon>
        <taxon>Sar</taxon>
        <taxon>Alveolata</taxon>
        <taxon>Apicomplexa</taxon>
        <taxon>Conoidasida</taxon>
        <taxon>Coccidia</taxon>
        <taxon>Eucoccidiorida</taxon>
        <taxon>Eimeriorina</taxon>
        <taxon>Eimeriidae</taxon>
        <taxon>Eimeria</taxon>
    </lineage>
</organism>
<dbReference type="RefSeq" id="XP_013249264.1">
    <property type="nucleotide sequence ID" value="XM_013393810.1"/>
</dbReference>
<evidence type="ECO:0000313" key="3">
    <source>
        <dbReference type="Proteomes" id="UP000018050"/>
    </source>
</evidence>
<dbReference type="VEuPathDB" id="ToxoDB:EAH_00056340"/>
<dbReference type="EMBL" id="HG671356">
    <property type="protein sequence ID" value="CDI80831.1"/>
    <property type="molecule type" value="Genomic_DNA"/>
</dbReference>
<reference evidence="2" key="2">
    <citation type="submission" date="2013-10" db="EMBL/GenBank/DDBJ databases">
        <authorList>
            <person name="Aslett M."/>
        </authorList>
    </citation>
    <scope>NUCLEOTIDE SEQUENCE [LARGE SCALE GENOMIC DNA]</scope>
    <source>
        <strain evidence="2">Houghton</strain>
    </source>
</reference>
<dbReference type="OMA" id="FFLEMET"/>
<accession>U6GKS7</accession>